<organism evidence="1 2">
    <name type="scientific">Candidatus Criblamydia sequanensis CRIB-18</name>
    <dbReference type="NCBI Taxonomy" id="1437425"/>
    <lineage>
        <taxon>Bacteria</taxon>
        <taxon>Pseudomonadati</taxon>
        <taxon>Chlamydiota</taxon>
        <taxon>Chlamydiia</taxon>
        <taxon>Parachlamydiales</taxon>
        <taxon>Candidatus Criblamydiaceae</taxon>
        <taxon>Candidatus Criblamydia</taxon>
    </lineage>
</organism>
<protein>
    <submittedName>
        <fullName evidence="1">Uncharacterized protein</fullName>
    </submittedName>
</protein>
<reference evidence="1" key="1">
    <citation type="submission" date="2013-12" db="EMBL/GenBank/DDBJ databases">
        <authorList>
            <person name="Linke B."/>
        </authorList>
    </citation>
    <scope>NUCLEOTIDE SEQUENCE [LARGE SCALE GENOMIC DNA]</scope>
    <source>
        <strain evidence="1">CRIB-18</strain>
    </source>
</reference>
<dbReference type="OrthoDB" id="9817888at2"/>
<name>A0A090D1R0_9BACT</name>
<comment type="caution">
    <text evidence="1">The sequence shown here is derived from an EMBL/GenBank/DDBJ whole genome shotgun (WGS) entry which is preliminary data.</text>
</comment>
<dbReference type="Proteomes" id="UP000031552">
    <property type="component" value="Unassembled WGS sequence"/>
</dbReference>
<accession>A0A090D1R0</accession>
<reference evidence="1" key="2">
    <citation type="submission" date="2014-09" db="EMBL/GenBank/DDBJ databases">
        <title>Criblamydia sequanensis harbors a mega-plasmid encoding arsenite resistance.</title>
        <authorList>
            <person name="Bertelli C."/>
            <person name="Goesmann A."/>
            <person name="Greub G."/>
        </authorList>
    </citation>
    <scope>NUCLEOTIDE SEQUENCE [LARGE SCALE GENOMIC DNA]</scope>
    <source>
        <strain evidence="1">CRIB-18</strain>
    </source>
</reference>
<dbReference type="STRING" id="1437425.CSEC_1176"/>
<sequence length="965" mass="109048">MQSAGDAFSRYEDCFRNFDEISKIEKGNYLYLDATGNLKVSKTDQTSTSGSWGASLSKTVTNLTSGATGVKSDWQSVAKRIDSLNEEVTEILKDMEANPSRYRDDIKLHELSIKLITAKRGLDNLSKLYQEQQKSSWIASKALYKAEAAMKFDQQSHLLEENRQRIENFINQKGKEREPQNDDEDLAASAFGFLDEEELAPYTGKLDESFFLVQESNSKPIVTHLSESPQVSFIEKALSQKLHTLSLNELKSMGRTLERELKQAKGNEERILKASRTLKAELKLRVEAFKDFKHDFDKALKANDRKTIHTLIADLPPGLISEPKVARLIQSLPESYRETALKDLSSLQIVTAQRKINVVQETEDEVTPPSDQQIRGAAILLHHQLNSNLEESYRTGDFEKNHELVKHLADNLLAADIWLKSEDRHPHMQTTLATAYRQLSEYYREVGDKESFEESLMKIGNIQIVPSHPLGDLKRVASRTQKDAEWVQVDGTEVRRRQVRVQLKAVTTPQEGKQQFLDLSFTLPRKERADFQARLKVLDGSPSFREQGITIDRFAKAEYPEYSFPKGAFKGAWDEKRIVVNTGDALVIRDKSNKISVTIGNDIEKWNQYQKVSVQVDPKVTSQELHEFLSTIGLPMVLLESRPEDIHHENTARVAFARHPVEMAFYESPEECYQNSVENPANSNLSATDAKAIVDRAKAMRLKDVGNNRLEYVDDQNVVEFWASGGRGFGATLGHSGVTFNLYEIYLHGGTYKKQKIENSALTMAYILKGGQLSSMERFEKGIVGGGCCPDENVETGSANQVFTRPLTDNQFDSEHDWGNYAIEGNIFLLFDATLAERLPYGYTKDRAGLRNPHHISKKAVRMAQKELPEKGLTGELMRERQPLPQILENQRRSDLTLPTAEVMFEDTIGASYIYGAVVQTEEEKASVIRVLNEQGIDNIGGKPLDEAIFVGKLSPKMIKNPFEL</sequence>
<proteinExistence type="predicted"/>
<evidence type="ECO:0000313" key="2">
    <source>
        <dbReference type="Proteomes" id="UP000031552"/>
    </source>
</evidence>
<dbReference type="AlphaFoldDB" id="A0A090D1R0"/>
<dbReference type="RefSeq" id="WP_041017504.1">
    <property type="nucleotide sequence ID" value="NZ_CCEJ010000004.1"/>
</dbReference>
<keyword evidence="2" id="KW-1185">Reference proteome</keyword>
<evidence type="ECO:0000313" key="1">
    <source>
        <dbReference type="EMBL" id="CDR34000.1"/>
    </source>
</evidence>
<dbReference type="EMBL" id="CCEJ010000004">
    <property type="protein sequence ID" value="CDR34000.1"/>
    <property type="molecule type" value="Genomic_DNA"/>
</dbReference>
<gene>
    <name evidence="1" type="ORF">CSEC_1176</name>
</gene>